<accession>A0A9D1P0D8</accession>
<comment type="caution">
    <text evidence="2">The sequence shown here is derived from an EMBL/GenBank/DDBJ whole genome shotgun (WGS) entry which is preliminary data.</text>
</comment>
<evidence type="ECO:0000313" key="2">
    <source>
        <dbReference type="EMBL" id="HIV23258.1"/>
    </source>
</evidence>
<dbReference type="EMBL" id="DVOS01000042">
    <property type="protein sequence ID" value="HIV23258.1"/>
    <property type="molecule type" value="Genomic_DNA"/>
</dbReference>
<sequence>MGKKQFLRELNRKLRTLEKSERRRYLDDYEEMIADMVEGGLTEEEAVSRLGSPEKIGETLLENTEPESRRRIDVPGTLLAALSLVLTAVSVWRYLTIRSIFGTFAGLSEQSVSVIGGADGPTSIFVAGKVSQPLGLYAVTACLILVTVFYFVKKYRK</sequence>
<keyword evidence="1" id="KW-0812">Transmembrane</keyword>
<feature type="transmembrane region" description="Helical" evidence="1">
    <location>
        <begin position="134"/>
        <end position="152"/>
    </location>
</feature>
<feature type="transmembrane region" description="Helical" evidence="1">
    <location>
        <begin position="76"/>
        <end position="95"/>
    </location>
</feature>
<dbReference type="Pfam" id="PF22564">
    <property type="entry name" value="HAAS"/>
    <property type="match status" value="1"/>
</dbReference>
<dbReference type="AlphaFoldDB" id="A0A9D1P0D8"/>
<proteinExistence type="predicted"/>
<keyword evidence="1" id="KW-0472">Membrane</keyword>
<reference evidence="2" key="2">
    <citation type="journal article" date="2021" name="PeerJ">
        <title>Extensive microbial diversity within the chicken gut microbiome revealed by metagenomics and culture.</title>
        <authorList>
            <person name="Gilroy R."/>
            <person name="Ravi A."/>
            <person name="Getino M."/>
            <person name="Pursley I."/>
            <person name="Horton D.L."/>
            <person name="Alikhan N.F."/>
            <person name="Baker D."/>
            <person name="Gharbi K."/>
            <person name="Hall N."/>
            <person name="Watson M."/>
            <person name="Adriaenssens E.M."/>
            <person name="Foster-Nyarko E."/>
            <person name="Jarju S."/>
            <person name="Secka A."/>
            <person name="Antonio M."/>
            <person name="Oren A."/>
            <person name="Chaudhuri R.R."/>
            <person name="La Ragione R."/>
            <person name="Hildebrand F."/>
            <person name="Pallen M.J."/>
        </authorList>
    </citation>
    <scope>NUCLEOTIDE SEQUENCE</scope>
    <source>
        <strain evidence="2">ChiBcec6-7307</strain>
    </source>
</reference>
<protein>
    <submittedName>
        <fullName evidence="2">DUF1700 domain-containing protein</fullName>
    </submittedName>
</protein>
<reference evidence="2" key="1">
    <citation type="submission" date="2020-10" db="EMBL/GenBank/DDBJ databases">
        <authorList>
            <person name="Gilroy R."/>
        </authorList>
    </citation>
    <scope>NUCLEOTIDE SEQUENCE</scope>
    <source>
        <strain evidence="2">ChiBcec6-7307</strain>
    </source>
</reference>
<name>A0A9D1P0D8_9FIRM</name>
<organism evidence="2 3">
    <name type="scientific">Candidatus Merdiplasma excrementigallinarum</name>
    <dbReference type="NCBI Taxonomy" id="2840864"/>
    <lineage>
        <taxon>Bacteria</taxon>
        <taxon>Bacillati</taxon>
        <taxon>Bacillota</taxon>
        <taxon>Clostridia</taxon>
        <taxon>Lachnospirales</taxon>
        <taxon>Lachnospiraceae</taxon>
        <taxon>Lachnospiraceae incertae sedis</taxon>
        <taxon>Candidatus Merdiplasma</taxon>
    </lineage>
</organism>
<keyword evidence="1" id="KW-1133">Transmembrane helix</keyword>
<evidence type="ECO:0000313" key="3">
    <source>
        <dbReference type="Proteomes" id="UP000886889"/>
    </source>
</evidence>
<evidence type="ECO:0000256" key="1">
    <source>
        <dbReference type="SAM" id="Phobius"/>
    </source>
</evidence>
<gene>
    <name evidence="2" type="ORF">IAC80_04895</name>
</gene>
<dbReference type="Proteomes" id="UP000886889">
    <property type="component" value="Unassembled WGS sequence"/>
</dbReference>